<accession>A0A8K0P2E3</accession>
<feature type="domain" description="Single" evidence="4">
    <location>
        <begin position="38"/>
        <end position="116"/>
    </location>
</feature>
<dbReference type="EMBL" id="KZ308526">
    <property type="protein sequence ID" value="KAG8231051.1"/>
    <property type="molecule type" value="Genomic_DNA"/>
</dbReference>
<keyword evidence="2" id="KW-0964">Secreted</keyword>
<evidence type="ECO:0000313" key="5">
    <source>
        <dbReference type="EMBL" id="KAG8231051.1"/>
    </source>
</evidence>
<evidence type="ECO:0000256" key="2">
    <source>
        <dbReference type="ARBA" id="ARBA00022525"/>
    </source>
</evidence>
<dbReference type="Proteomes" id="UP000792457">
    <property type="component" value="Unassembled WGS sequence"/>
</dbReference>
<keyword evidence="3" id="KW-0732">Signal</keyword>
<evidence type="ECO:0000259" key="4">
    <source>
        <dbReference type="SMART" id="SM01318"/>
    </source>
</evidence>
<sequence length="152" mass="17126">MATHPSTIFLILTACAASCSAAIAWEKARVDPDFPGRCLWEKRNGPLGRHPPPLQMFQPGESWDIESCAKAICTQLGDDLFIQYVSCGSVGAEPPCKVLPQNNSLPYPECCPNIWCPETPPRTMDDFIRSNEIDKGSWEEDPQYQHFYQLFF</sequence>
<protein>
    <recommendedName>
        <fullName evidence="4">Single domain-containing protein</fullName>
    </recommendedName>
</protein>
<dbReference type="GO" id="GO:0005576">
    <property type="term" value="C:extracellular region"/>
    <property type="evidence" value="ECO:0007669"/>
    <property type="project" value="UniProtKB-SubCell"/>
</dbReference>
<organism evidence="5 6">
    <name type="scientific">Ladona fulva</name>
    <name type="common">Scarce chaser dragonfly</name>
    <name type="synonym">Libellula fulva</name>
    <dbReference type="NCBI Taxonomy" id="123851"/>
    <lineage>
        <taxon>Eukaryota</taxon>
        <taxon>Metazoa</taxon>
        <taxon>Ecdysozoa</taxon>
        <taxon>Arthropoda</taxon>
        <taxon>Hexapoda</taxon>
        <taxon>Insecta</taxon>
        <taxon>Pterygota</taxon>
        <taxon>Palaeoptera</taxon>
        <taxon>Odonata</taxon>
        <taxon>Epiprocta</taxon>
        <taxon>Anisoptera</taxon>
        <taxon>Libelluloidea</taxon>
        <taxon>Libellulidae</taxon>
        <taxon>Ladona</taxon>
    </lineage>
</organism>
<dbReference type="SMART" id="SM01318">
    <property type="entry name" value="SVWC"/>
    <property type="match status" value="1"/>
</dbReference>
<evidence type="ECO:0000256" key="3">
    <source>
        <dbReference type="SAM" id="SignalP"/>
    </source>
</evidence>
<dbReference type="InterPro" id="IPR029277">
    <property type="entry name" value="SVWC_dom"/>
</dbReference>
<comment type="caution">
    <text evidence="5">The sequence shown here is derived from an EMBL/GenBank/DDBJ whole genome shotgun (WGS) entry which is preliminary data.</text>
</comment>
<dbReference type="AlphaFoldDB" id="A0A8K0P2E3"/>
<reference evidence="5" key="1">
    <citation type="submission" date="2013-04" db="EMBL/GenBank/DDBJ databases">
        <authorList>
            <person name="Qu J."/>
            <person name="Murali S.C."/>
            <person name="Bandaranaike D."/>
            <person name="Bellair M."/>
            <person name="Blankenburg K."/>
            <person name="Chao H."/>
            <person name="Dinh H."/>
            <person name="Doddapaneni H."/>
            <person name="Downs B."/>
            <person name="Dugan-Rocha S."/>
            <person name="Elkadiri S."/>
            <person name="Gnanaolivu R.D."/>
            <person name="Hernandez B."/>
            <person name="Javaid M."/>
            <person name="Jayaseelan J.C."/>
            <person name="Lee S."/>
            <person name="Li M."/>
            <person name="Ming W."/>
            <person name="Munidasa M."/>
            <person name="Muniz J."/>
            <person name="Nguyen L."/>
            <person name="Ongeri F."/>
            <person name="Osuji N."/>
            <person name="Pu L.-L."/>
            <person name="Puazo M."/>
            <person name="Qu C."/>
            <person name="Quiroz J."/>
            <person name="Raj R."/>
            <person name="Weissenberger G."/>
            <person name="Xin Y."/>
            <person name="Zou X."/>
            <person name="Han Y."/>
            <person name="Richards S."/>
            <person name="Worley K."/>
            <person name="Muzny D."/>
            <person name="Gibbs R."/>
        </authorList>
    </citation>
    <scope>NUCLEOTIDE SEQUENCE</scope>
    <source>
        <strain evidence="5">Sampled in the wild</strain>
    </source>
</reference>
<feature type="chain" id="PRO_5035476995" description="Single domain-containing protein" evidence="3">
    <location>
        <begin position="22"/>
        <end position="152"/>
    </location>
</feature>
<gene>
    <name evidence="5" type="ORF">J437_LFUL011174</name>
</gene>
<proteinExistence type="predicted"/>
<dbReference type="Pfam" id="PF15430">
    <property type="entry name" value="SVWC"/>
    <property type="match status" value="1"/>
</dbReference>
<name>A0A8K0P2E3_LADFU</name>
<keyword evidence="6" id="KW-1185">Reference proteome</keyword>
<evidence type="ECO:0000256" key="1">
    <source>
        <dbReference type="ARBA" id="ARBA00004613"/>
    </source>
</evidence>
<reference evidence="5" key="2">
    <citation type="submission" date="2017-10" db="EMBL/GenBank/DDBJ databases">
        <title>Ladona fulva Genome sequencing and assembly.</title>
        <authorList>
            <person name="Murali S."/>
            <person name="Richards S."/>
            <person name="Bandaranaike D."/>
            <person name="Bellair M."/>
            <person name="Blankenburg K."/>
            <person name="Chao H."/>
            <person name="Dinh H."/>
            <person name="Doddapaneni H."/>
            <person name="Dugan-Rocha S."/>
            <person name="Elkadiri S."/>
            <person name="Gnanaolivu R."/>
            <person name="Hernandez B."/>
            <person name="Skinner E."/>
            <person name="Javaid M."/>
            <person name="Lee S."/>
            <person name="Li M."/>
            <person name="Ming W."/>
            <person name="Munidasa M."/>
            <person name="Muniz J."/>
            <person name="Nguyen L."/>
            <person name="Hughes D."/>
            <person name="Osuji N."/>
            <person name="Pu L.-L."/>
            <person name="Puazo M."/>
            <person name="Qu C."/>
            <person name="Quiroz J."/>
            <person name="Raj R."/>
            <person name="Weissenberger G."/>
            <person name="Xin Y."/>
            <person name="Zou X."/>
            <person name="Han Y."/>
            <person name="Worley K."/>
            <person name="Muzny D."/>
            <person name="Gibbs R."/>
        </authorList>
    </citation>
    <scope>NUCLEOTIDE SEQUENCE</scope>
    <source>
        <strain evidence="5">Sampled in the wild</strain>
    </source>
</reference>
<evidence type="ECO:0000313" key="6">
    <source>
        <dbReference type="Proteomes" id="UP000792457"/>
    </source>
</evidence>
<comment type="subcellular location">
    <subcellularLocation>
        <location evidence="1">Secreted</location>
    </subcellularLocation>
</comment>
<feature type="signal peptide" evidence="3">
    <location>
        <begin position="1"/>
        <end position="21"/>
    </location>
</feature>
<dbReference type="OrthoDB" id="6674808at2759"/>